<dbReference type="RefSeq" id="XP_018187103.1">
    <property type="nucleotide sequence ID" value="XM_018336135.1"/>
</dbReference>
<reference evidence="3 4" key="1">
    <citation type="journal article" date="2016" name="Fungal Biol.">
        <title>The genome of Xylona heveae provides a window into fungal endophytism.</title>
        <authorList>
            <person name="Gazis R."/>
            <person name="Kuo A."/>
            <person name="Riley R."/>
            <person name="LaButti K."/>
            <person name="Lipzen A."/>
            <person name="Lin J."/>
            <person name="Amirebrahimi M."/>
            <person name="Hesse C.N."/>
            <person name="Spatafora J.W."/>
            <person name="Henrissat B."/>
            <person name="Hainaut M."/>
            <person name="Grigoriev I.V."/>
            <person name="Hibbett D.S."/>
        </authorList>
    </citation>
    <scope>NUCLEOTIDE SEQUENCE [LARGE SCALE GENOMIC DNA]</scope>
    <source>
        <strain evidence="3 4">TC161</strain>
    </source>
</reference>
<keyword evidence="4" id="KW-1185">Reference proteome</keyword>
<feature type="compositionally biased region" description="Low complexity" evidence="2">
    <location>
        <begin position="489"/>
        <end position="515"/>
    </location>
</feature>
<feature type="region of interest" description="Disordered" evidence="2">
    <location>
        <begin position="367"/>
        <end position="424"/>
    </location>
</feature>
<evidence type="ECO:0000313" key="3">
    <source>
        <dbReference type="EMBL" id="KZF21548.1"/>
    </source>
</evidence>
<evidence type="ECO:0000256" key="2">
    <source>
        <dbReference type="SAM" id="MobiDB-lite"/>
    </source>
</evidence>
<evidence type="ECO:0008006" key="5">
    <source>
        <dbReference type="Google" id="ProtNLM"/>
    </source>
</evidence>
<dbReference type="InParanoid" id="A0A165FYY3"/>
<evidence type="ECO:0000313" key="4">
    <source>
        <dbReference type="Proteomes" id="UP000076632"/>
    </source>
</evidence>
<keyword evidence="1" id="KW-0175">Coiled coil</keyword>
<feature type="compositionally biased region" description="Polar residues" evidence="2">
    <location>
        <begin position="369"/>
        <end position="420"/>
    </location>
</feature>
<name>A0A165FYY3_XYLHT</name>
<protein>
    <recommendedName>
        <fullName evidence="5">HAUS augmin-like complex subunit 3 N-terminal domain-containing protein</fullName>
    </recommendedName>
</protein>
<dbReference type="OMA" id="QWCKAII"/>
<evidence type="ECO:0000256" key="1">
    <source>
        <dbReference type="SAM" id="Coils"/>
    </source>
</evidence>
<dbReference type="OrthoDB" id="5314201at2759"/>
<accession>A0A165FYY3</accession>
<dbReference type="Proteomes" id="UP000076632">
    <property type="component" value="Unassembled WGS sequence"/>
</dbReference>
<sequence length="602" mass="66417">MGERPVDQLLLALREHDISLTRDDVQWAFDSAETNASVTQWVERYLGPETLLSKEELETFSKIERSGAVKRILASNDLSTVRPVLEDDLRNTIETLNASTAAIERQNELLAKQRESLEALKERNRENREACNRSNAQRRRKHAIESQHVALACDELAQNISSQLAVMQQQMKTSTAQLPPAVAETLRADDRLLARLERLASELDLSEGDDGGEERNRIAQLGKKAASLSAEEIRLHLDTVYLETLVENATGRQNQRQDNDASPDEAEDRAEINAIKAELNSLYQEIGSLTEISVQENYLRPIFDEIKEQNKRRRQICEDGLDYISSSLEHLITRLDAITNNTRLHHAHHAALLAIAAQAEPQIKEIPQNRITSSSPSKPQNTRDVFSRQTSSFAAAQSTPLKGHTSRFTPNFPSTPTLSFDSRMGTTFGLKTPGPEPTSTGTAAMQQLFRRLGLHISPDLPPAELAAALSTAVAERKASLRNHLFTSEMSSFTPSSSSSSQALINASDSASARTPAPAPPPSALAKHLAAADATAQILLDAVYADSKHCNYTLVDDNVKTAITKLEQDVDAVGKGMAGLDLETVLKEEQKPKERFVERWAGM</sequence>
<dbReference type="GeneID" id="28901272"/>
<proteinExistence type="predicted"/>
<dbReference type="AlphaFoldDB" id="A0A165FYY3"/>
<organism evidence="3 4">
    <name type="scientific">Xylona heveae (strain CBS 132557 / TC161)</name>
    <dbReference type="NCBI Taxonomy" id="1328760"/>
    <lineage>
        <taxon>Eukaryota</taxon>
        <taxon>Fungi</taxon>
        <taxon>Dikarya</taxon>
        <taxon>Ascomycota</taxon>
        <taxon>Pezizomycotina</taxon>
        <taxon>Xylonomycetes</taxon>
        <taxon>Xylonales</taxon>
        <taxon>Xylonaceae</taxon>
        <taxon>Xylona</taxon>
    </lineage>
</organism>
<feature type="region of interest" description="Disordered" evidence="2">
    <location>
        <begin position="489"/>
        <end position="523"/>
    </location>
</feature>
<dbReference type="EMBL" id="KV407460">
    <property type="protein sequence ID" value="KZF21548.1"/>
    <property type="molecule type" value="Genomic_DNA"/>
</dbReference>
<feature type="coiled-coil region" evidence="1">
    <location>
        <begin position="100"/>
        <end position="137"/>
    </location>
</feature>
<gene>
    <name evidence="3" type="ORF">L228DRAFT_283697</name>
</gene>